<dbReference type="PANTHER" id="PTHR42912:SF80">
    <property type="entry name" value="METHYLTRANSFERASE DOMAIN-CONTAINING PROTEIN"/>
    <property type="match status" value="1"/>
</dbReference>
<dbReference type="STRING" id="1793963.AXI58_16595"/>
<comment type="caution">
    <text evidence="2">The sequence shown here is derived from an EMBL/GenBank/DDBJ whole genome shotgun (WGS) entry which is preliminary data.</text>
</comment>
<evidence type="ECO:0000313" key="3">
    <source>
        <dbReference type="Proteomes" id="UP000075430"/>
    </source>
</evidence>
<dbReference type="EMBL" id="LSBA01000017">
    <property type="protein sequence ID" value="KXZ18432.1"/>
    <property type="molecule type" value="Genomic_DNA"/>
</dbReference>
<sequence>MIYQGFASVYDELMSHAPYDDWASWIEAALPGKGRVLDLACGTGEISIRLAEKGYEVTGIDLSEDMLSCAQQKKTGKQPILFLQQDMRELSGFQEQFDAVVICCDSLNYLKTKNDVKSTFKSVFQVLKEGGLLLFDVHSPFKMTELFPNSTHADQDEQISYIWQSFAGDEELSVIHDMSFFVWNGQAYERYDETHEQKTFYIEEYEQMLADTGFELKRITADFTENPPSAESERLFFTAGKSKTIV</sequence>
<dbReference type="InterPro" id="IPR050508">
    <property type="entry name" value="Methyltransf_Superfamily"/>
</dbReference>
<dbReference type="InterPro" id="IPR029063">
    <property type="entry name" value="SAM-dependent_MTases_sf"/>
</dbReference>
<keyword evidence="2" id="KW-0489">Methyltransferase</keyword>
<keyword evidence="2" id="KW-0808">Transferase</keyword>
<evidence type="ECO:0000313" key="2">
    <source>
        <dbReference type="EMBL" id="KXZ18432.1"/>
    </source>
</evidence>
<dbReference type="CDD" id="cd02440">
    <property type="entry name" value="AdoMet_MTases"/>
    <property type="match status" value="1"/>
</dbReference>
<evidence type="ECO:0000259" key="1">
    <source>
        <dbReference type="Pfam" id="PF13649"/>
    </source>
</evidence>
<dbReference type="InterPro" id="IPR041698">
    <property type="entry name" value="Methyltransf_25"/>
</dbReference>
<dbReference type="SUPFAM" id="SSF53335">
    <property type="entry name" value="S-adenosyl-L-methionine-dependent methyltransferases"/>
    <property type="match status" value="1"/>
</dbReference>
<dbReference type="OrthoDB" id="9811589at2"/>
<dbReference type="Proteomes" id="UP000075430">
    <property type="component" value="Unassembled WGS sequence"/>
</dbReference>
<dbReference type="PANTHER" id="PTHR42912">
    <property type="entry name" value="METHYLTRANSFERASE"/>
    <property type="match status" value="1"/>
</dbReference>
<dbReference type="Gene3D" id="2.20.25.110">
    <property type="entry name" value="S-adenosyl-L-methionine-dependent methyltransferases"/>
    <property type="match status" value="1"/>
</dbReference>
<organism evidence="2 3">
    <name type="scientific">Bacillus nakamurai</name>
    <dbReference type="NCBI Taxonomy" id="1793963"/>
    <lineage>
        <taxon>Bacteria</taxon>
        <taxon>Bacillati</taxon>
        <taxon>Bacillota</taxon>
        <taxon>Bacilli</taxon>
        <taxon>Bacillales</taxon>
        <taxon>Bacillaceae</taxon>
        <taxon>Bacillus</taxon>
    </lineage>
</organism>
<reference evidence="3" key="1">
    <citation type="submission" date="2016-02" db="EMBL/GenBank/DDBJ databases">
        <authorList>
            <person name="Dunlap C."/>
        </authorList>
    </citation>
    <scope>NUCLEOTIDE SEQUENCE [LARGE SCALE GENOMIC DNA]</scope>
    <source>
        <strain evidence="3">NRRL B-41092</strain>
    </source>
</reference>
<dbReference type="Pfam" id="PF13649">
    <property type="entry name" value="Methyltransf_25"/>
    <property type="match status" value="1"/>
</dbReference>
<proteinExistence type="predicted"/>
<gene>
    <name evidence="2" type="ORF">AXI58_16595</name>
</gene>
<protein>
    <submittedName>
        <fullName evidence="2">Methyltransferase</fullName>
    </submittedName>
</protein>
<dbReference type="Gene3D" id="3.40.50.150">
    <property type="entry name" value="Vaccinia Virus protein VP39"/>
    <property type="match status" value="1"/>
</dbReference>
<dbReference type="RefSeq" id="WP_061521885.1">
    <property type="nucleotide sequence ID" value="NZ_JARLZY010000025.1"/>
</dbReference>
<dbReference type="AlphaFoldDB" id="A0A150F660"/>
<feature type="domain" description="Methyltransferase" evidence="1">
    <location>
        <begin position="36"/>
        <end position="131"/>
    </location>
</feature>
<dbReference type="GO" id="GO:0008168">
    <property type="term" value="F:methyltransferase activity"/>
    <property type="evidence" value="ECO:0007669"/>
    <property type="project" value="UniProtKB-KW"/>
</dbReference>
<name>A0A150F660_9BACI</name>
<accession>A0A150F660</accession>
<keyword evidence="3" id="KW-1185">Reference proteome</keyword>
<dbReference type="GO" id="GO:0032259">
    <property type="term" value="P:methylation"/>
    <property type="evidence" value="ECO:0007669"/>
    <property type="project" value="UniProtKB-KW"/>
</dbReference>